<reference evidence="2 3" key="1">
    <citation type="submission" date="2018-10" db="EMBL/GenBank/DDBJ databases">
        <title>A high-quality apple genome assembly.</title>
        <authorList>
            <person name="Hu J."/>
        </authorList>
    </citation>
    <scope>NUCLEOTIDE SEQUENCE [LARGE SCALE GENOMIC DNA]</scope>
    <source>
        <strain evidence="3">cv. HFTH1</strain>
        <tissue evidence="2">Young leaf</tissue>
    </source>
</reference>
<dbReference type="EMBL" id="RDQH01000340">
    <property type="protein sequence ID" value="RXH76178.1"/>
    <property type="molecule type" value="Genomic_DNA"/>
</dbReference>
<comment type="caution">
    <text evidence="2">The sequence shown here is derived from an EMBL/GenBank/DDBJ whole genome shotgun (WGS) entry which is preliminary data.</text>
</comment>
<keyword evidence="3" id="KW-1185">Reference proteome</keyword>
<organism evidence="2 3">
    <name type="scientific">Malus domestica</name>
    <name type="common">Apple</name>
    <name type="synonym">Pyrus malus</name>
    <dbReference type="NCBI Taxonomy" id="3750"/>
    <lineage>
        <taxon>Eukaryota</taxon>
        <taxon>Viridiplantae</taxon>
        <taxon>Streptophyta</taxon>
        <taxon>Embryophyta</taxon>
        <taxon>Tracheophyta</taxon>
        <taxon>Spermatophyta</taxon>
        <taxon>Magnoliopsida</taxon>
        <taxon>eudicotyledons</taxon>
        <taxon>Gunneridae</taxon>
        <taxon>Pentapetalae</taxon>
        <taxon>rosids</taxon>
        <taxon>fabids</taxon>
        <taxon>Rosales</taxon>
        <taxon>Rosaceae</taxon>
        <taxon>Amygdaloideae</taxon>
        <taxon>Maleae</taxon>
        <taxon>Malus</taxon>
    </lineage>
</organism>
<proteinExistence type="predicted"/>
<sequence length="61" mass="6573">MGGSGKLAADKSKSSTSTVLNDESSIALVHSEEQPPQPVNTYAPPIVSSYKEKIRPFARRN</sequence>
<evidence type="ECO:0000256" key="1">
    <source>
        <dbReference type="SAM" id="MobiDB-lite"/>
    </source>
</evidence>
<name>A0A498HX31_MALDO</name>
<protein>
    <submittedName>
        <fullName evidence="2">Uncharacterized protein</fullName>
    </submittedName>
</protein>
<evidence type="ECO:0000313" key="2">
    <source>
        <dbReference type="EMBL" id="RXH76178.1"/>
    </source>
</evidence>
<dbReference type="AlphaFoldDB" id="A0A498HX31"/>
<evidence type="ECO:0000313" key="3">
    <source>
        <dbReference type="Proteomes" id="UP000290289"/>
    </source>
</evidence>
<dbReference type="Proteomes" id="UP000290289">
    <property type="component" value="Chromosome 14"/>
</dbReference>
<feature type="compositionally biased region" description="Polar residues" evidence="1">
    <location>
        <begin position="14"/>
        <end position="24"/>
    </location>
</feature>
<accession>A0A498HX31</accession>
<feature type="region of interest" description="Disordered" evidence="1">
    <location>
        <begin position="1"/>
        <end position="46"/>
    </location>
</feature>
<gene>
    <name evidence="2" type="ORF">DVH24_019066</name>
</gene>